<proteinExistence type="inferred from homology"/>
<evidence type="ECO:0000256" key="5">
    <source>
        <dbReference type="ARBA" id="ARBA00023284"/>
    </source>
</evidence>
<protein>
    <recommendedName>
        <fullName evidence="6">Thioredoxin peroxidase</fullName>
    </recommendedName>
    <alternativeName>
        <fullName evidence="7">Thioredoxin-dependent peroxiredoxin</fullName>
    </alternativeName>
</protein>
<dbReference type="EMBL" id="SWFS01000494">
    <property type="protein sequence ID" value="KAA8900839.1"/>
    <property type="molecule type" value="Genomic_DNA"/>
</dbReference>
<evidence type="ECO:0000256" key="3">
    <source>
        <dbReference type="ARBA" id="ARBA00022862"/>
    </source>
</evidence>
<dbReference type="Proteomes" id="UP000761534">
    <property type="component" value="Unassembled WGS sequence"/>
</dbReference>
<dbReference type="GO" id="GO:0008379">
    <property type="term" value="F:thioredoxin peroxidase activity"/>
    <property type="evidence" value="ECO:0007669"/>
    <property type="project" value="InterPro"/>
</dbReference>
<evidence type="ECO:0000256" key="2">
    <source>
        <dbReference type="ARBA" id="ARBA00022559"/>
    </source>
</evidence>
<dbReference type="GO" id="GO:0005777">
    <property type="term" value="C:peroxisome"/>
    <property type="evidence" value="ECO:0007669"/>
    <property type="project" value="TreeGrafter"/>
</dbReference>
<evidence type="ECO:0000256" key="8">
    <source>
        <dbReference type="PIRSR" id="PIRSR637944-1"/>
    </source>
</evidence>
<dbReference type="GO" id="GO:0042744">
    <property type="term" value="P:hydrogen peroxide catabolic process"/>
    <property type="evidence" value="ECO:0007669"/>
    <property type="project" value="TreeGrafter"/>
</dbReference>
<evidence type="ECO:0000256" key="4">
    <source>
        <dbReference type="ARBA" id="ARBA00023002"/>
    </source>
</evidence>
<dbReference type="GO" id="GO:0005739">
    <property type="term" value="C:mitochondrion"/>
    <property type="evidence" value="ECO:0007669"/>
    <property type="project" value="TreeGrafter"/>
</dbReference>
<name>A0A642UMI8_9ASCO</name>
<dbReference type="OrthoDB" id="195498at2759"/>
<evidence type="ECO:0000256" key="7">
    <source>
        <dbReference type="ARBA" id="ARBA00079296"/>
    </source>
</evidence>
<dbReference type="Pfam" id="PF08534">
    <property type="entry name" value="Redoxin"/>
    <property type="match status" value="1"/>
</dbReference>
<comment type="function">
    <text evidence="9">Thiol-specific peroxidase that catalyzes the reduction of hydrogen peroxide and organic hydroperoxides to water and alcohols, respectively. Plays a role in cell protection against oxidative stress by detoxifying peroxides.</text>
</comment>
<keyword evidence="4 9" id="KW-0560">Oxidoreductase</keyword>
<comment type="similarity">
    <text evidence="1 9">Belongs to the peroxiredoxin family. Prx5 subfamily.</text>
</comment>
<evidence type="ECO:0000256" key="6">
    <source>
        <dbReference type="ARBA" id="ARBA00032824"/>
    </source>
</evidence>
<comment type="caution">
    <text evidence="11">The sequence shown here is derived from an EMBL/GenBank/DDBJ whole genome shotgun (WGS) entry which is preliminary data.</text>
</comment>
<feature type="domain" description="Redoxin" evidence="10">
    <location>
        <begin position="4"/>
        <end position="142"/>
    </location>
</feature>
<evidence type="ECO:0000256" key="9">
    <source>
        <dbReference type="RuleBase" id="RU366011"/>
    </source>
</evidence>
<dbReference type="FunFam" id="3.40.30.10:FF:000020">
    <property type="entry name" value="Peroxiredoxin"/>
    <property type="match status" value="1"/>
</dbReference>
<dbReference type="Gene3D" id="3.40.30.10">
    <property type="entry name" value="Glutaredoxin"/>
    <property type="match status" value="1"/>
</dbReference>
<evidence type="ECO:0000256" key="1">
    <source>
        <dbReference type="ARBA" id="ARBA00010505"/>
    </source>
</evidence>
<dbReference type="CDD" id="cd03013">
    <property type="entry name" value="PRX5_like"/>
    <property type="match status" value="1"/>
</dbReference>
<keyword evidence="5 9" id="KW-0676">Redox-active center</keyword>
<evidence type="ECO:0000259" key="10">
    <source>
        <dbReference type="Pfam" id="PF08534"/>
    </source>
</evidence>
<dbReference type="AlphaFoldDB" id="A0A642UMI8"/>
<evidence type="ECO:0000313" key="12">
    <source>
        <dbReference type="Proteomes" id="UP000761534"/>
    </source>
</evidence>
<dbReference type="InterPro" id="IPR036249">
    <property type="entry name" value="Thioredoxin-like_sf"/>
</dbReference>
<dbReference type="PANTHER" id="PTHR10430">
    <property type="entry name" value="PEROXIREDOXIN"/>
    <property type="match status" value="1"/>
</dbReference>
<gene>
    <name evidence="11" type="ORF">TRICI_006124</name>
</gene>
<feature type="active site" description="Cysteine sulfenic acid (-SOH) intermediate" evidence="8">
    <location>
        <position position="34"/>
    </location>
</feature>
<keyword evidence="3 9" id="KW-0049">Antioxidant</keyword>
<dbReference type="VEuPathDB" id="FungiDB:TRICI_006124"/>
<dbReference type="GO" id="GO:0045454">
    <property type="term" value="P:cell redox homeostasis"/>
    <property type="evidence" value="ECO:0007669"/>
    <property type="project" value="TreeGrafter"/>
</dbReference>
<sequence length="145" mass="15542">MLACGLPVVYDCDKELPNKKVIIVSVPGAFTPACTANHIPPYIEKINQLKSKGVDEIIVVSANDPFVQSAWGKALDARNKMIFASDGNSEFSESIGFSQDLSAKGLGRRNNRYALVVDHGIVTYAEKETGMDIGVSGVDAVLAKL</sequence>
<reference evidence="11" key="1">
    <citation type="journal article" date="2019" name="G3 (Bethesda)">
        <title>Genome Assemblies of Two Rare Opportunistic Yeast Pathogens: Diutina rugosa (syn. Candida rugosa) and Trichomonascus ciferrii (syn. Candida ciferrii).</title>
        <authorList>
            <person name="Mixao V."/>
            <person name="Saus E."/>
            <person name="Hansen A.P."/>
            <person name="Lass-Florl C."/>
            <person name="Gabaldon T."/>
        </authorList>
    </citation>
    <scope>NUCLEOTIDE SEQUENCE</scope>
    <source>
        <strain evidence="11">CBS 4856</strain>
    </source>
</reference>
<dbReference type="InterPro" id="IPR037944">
    <property type="entry name" value="PRX5-like"/>
</dbReference>
<keyword evidence="2 9" id="KW-0575">Peroxidase</keyword>
<dbReference type="SUPFAM" id="SSF52833">
    <property type="entry name" value="Thioredoxin-like"/>
    <property type="match status" value="1"/>
</dbReference>
<accession>A0A642UMI8</accession>
<evidence type="ECO:0000313" key="11">
    <source>
        <dbReference type="EMBL" id="KAA8900839.1"/>
    </source>
</evidence>
<keyword evidence="12" id="KW-1185">Reference proteome</keyword>
<organism evidence="11 12">
    <name type="scientific">Trichomonascus ciferrii</name>
    <dbReference type="NCBI Taxonomy" id="44093"/>
    <lineage>
        <taxon>Eukaryota</taxon>
        <taxon>Fungi</taxon>
        <taxon>Dikarya</taxon>
        <taxon>Ascomycota</taxon>
        <taxon>Saccharomycotina</taxon>
        <taxon>Dipodascomycetes</taxon>
        <taxon>Dipodascales</taxon>
        <taxon>Trichomonascaceae</taxon>
        <taxon>Trichomonascus</taxon>
        <taxon>Trichomonascus ciferrii complex</taxon>
    </lineage>
</organism>
<dbReference type="PANTHER" id="PTHR10430:SF16">
    <property type="entry name" value="PEROXIREDOXIN-5, MITOCHONDRIAL"/>
    <property type="match status" value="1"/>
</dbReference>
<dbReference type="GO" id="GO:0034599">
    <property type="term" value="P:cellular response to oxidative stress"/>
    <property type="evidence" value="ECO:0007669"/>
    <property type="project" value="InterPro"/>
</dbReference>
<dbReference type="InterPro" id="IPR013740">
    <property type="entry name" value="Redoxin"/>
</dbReference>